<reference evidence="2 3" key="1">
    <citation type="submission" date="2016-12" db="EMBL/GenBank/DDBJ databases">
        <title>Diversity of luminous bacteria.</title>
        <authorList>
            <person name="Yoshizawa S."/>
            <person name="Kogure K."/>
        </authorList>
    </citation>
    <scope>NUCLEOTIDE SEQUENCE [LARGE SCALE GENOMIC DNA]</scope>
    <source>
        <strain evidence="2 3">LC2-408</strain>
    </source>
</reference>
<sequence>MKKRTIGIIGIGPRGLSVLERIVALSIDTPYQPLEIKIFDPNLPGSGCHDVKQPNHLLVNTVSSQITMFADESVSEARNVITGPTFYQWLCERPRDELSPKAILPNEYYSRSLFGEYLNWVFHYLVDISAPHITIDYLPHEVVDIDKLDDDSWYLRDDRDVLTNVEYIYLTTGHTKPKHLKLDTAQEITNPYPVKDKLKHVSSEQTVALQGLGLTACDILAELSIGRGGKFIRTQRGNLEYSPSGNEPKIIAYSRTGLPLSGRAENQKGTSKQYHARFLTPSKVAKLREMGSINFIKDVLPLLIKDMEYAYYESYLSQKKGLIAAQKFCNQFLYSNLNEQKILVAKTIPIEDRFSWEKLAAPIPSYALKSPEVYIAWLIDHLEDDIKEAKKGNISSPIKSASDVLRDLRDIIRDAIDFKGLTEESHRWVDSVFIPLMNRIAVGPPKERIEEMVALLKSGVLKLNLGPSPEVISCSSTHLITLKSTVWPELQEQADIKIHAKVSMHSPKDDGTQLWENLLAKQYARLYFNGDYHPGGIDVTPNMNVINANGMEQINIWALGMPTEGNKFYTFIVPRPGVNSTAIVDAGRAVNTLFKQLSGTQTEGKEYAT</sequence>
<dbReference type="Pfam" id="PF13454">
    <property type="entry name" value="NAD_binding_9"/>
    <property type="match status" value="1"/>
</dbReference>
<dbReference type="InterPro" id="IPR052189">
    <property type="entry name" value="L-asp_N-monooxygenase_NS-form"/>
</dbReference>
<evidence type="ECO:0000313" key="3">
    <source>
        <dbReference type="Proteomes" id="UP000238707"/>
    </source>
</evidence>
<dbReference type="RefSeq" id="WP_105025173.1">
    <property type="nucleotide sequence ID" value="NZ_MSCI01000002.1"/>
</dbReference>
<dbReference type="EMBL" id="MSCI01000002">
    <property type="protein sequence ID" value="PQJ60779.1"/>
    <property type="molecule type" value="Genomic_DNA"/>
</dbReference>
<dbReference type="PANTHER" id="PTHR40254:SF1">
    <property type="entry name" value="BLR0577 PROTEIN"/>
    <property type="match status" value="1"/>
</dbReference>
<organism evidence="2 3">
    <name type="scientific">Vibrio chagasii</name>
    <dbReference type="NCBI Taxonomy" id="170679"/>
    <lineage>
        <taxon>Bacteria</taxon>
        <taxon>Pseudomonadati</taxon>
        <taxon>Pseudomonadota</taxon>
        <taxon>Gammaproteobacteria</taxon>
        <taxon>Vibrionales</taxon>
        <taxon>Vibrionaceae</taxon>
        <taxon>Vibrio</taxon>
    </lineage>
</organism>
<evidence type="ECO:0000313" key="2">
    <source>
        <dbReference type="EMBL" id="PQJ60779.1"/>
    </source>
</evidence>
<dbReference type="PANTHER" id="PTHR40254">
    <property type="entry name" value="BLR0577 PROTEIN"/>
    <property type="match status" value="1"/>
</dbReference>
<dbReference type="InterPro" id="IPR038732">
    <property type="entry name" value="HpyO/CreE_NAD-binding"/>
</dbReference>
<gene>
    <name evidence="2" type="ORF">BTO10_15695</name>
</gene>
<proteinExistence type="predicted"/>
<evidence type="ECO:0000259" key="1">
    <source>
        <dbReference type="Pfam" id="PF13454"/>
    </source>
</evidence>
<dbReference type="AlphaFoldDB" id="A0A2S7VF98"/>
<keyword evidence="3" id="KW-1185">Reference proteome</keyword>
<dbReference type="Proteomes" id="UP000238707">
    <property type="component" value="Unassembled WGS sequence"/>
</dbReference>
<protein>
    <recommendedName>
        <fullName evidence="1">FAD-dependent urate hydroxylase HpyO/Asp monooxygenase CreE-like FAD/NAD(P)-binding domain-containing protein</fullName>
    </recommendedName>
</protein>
<comment type="caution">
    <text evidence="2">The sequence shown here is derived from an EMBL/GenBank/DDBJ whole genome shotgun (WGS) entry which is preliminary data.</text>
</comment>
<accession>A0A2S7VF98</accession>
<name>A0A2S7VF98_9VIBR</name>
<feature type="domain" description="FAD-dependent urate hydroxylase HpyO/Asp monooxygenase CreE-like FAD/NAD(P)-binding" evidence="1">
    <location>
        <begin position="8"/>
        <end position="174"/>
    </location>
</feature>